<dbReference type="AlphaFoldDB" id="S4YEH0"/>
<dbReference type="KEGG" id="scu:SCE1572_46220"/>
<dbReference type="HOGENOM" id="CLU_2669138_0_0_7"/>
<evidence type="ECO:0000313" key="2">
    <source>
        <dbReference type="Proteomes" id="UP000014803"/>
    </source>
</evidence>
<gene>
    <name evidence="1" type="ORF">SCE1572_46220</name>
</gene>
<dbReference type="Proteomes" id="UP000014803">
    <property type="component" value="Chromosome"/>
</dbReference>
<accession>S4YEH0</accession>
<reference evidence="1 2" key="1">
    <citation type="journal article" date="2013" name="Sci. Rep.">
        <title>Extraordinary expansion of a Sorangium cellulosum genome from an alkaline milieu.</title>
        <authorList>
            <person name="Han K."/>
            <person name="Li Z.F."/>
            <person name="Peng R."/>
            <person name="Zhu L.P."/>
            <person name="Zhou T."/>
            <person name="Wang L.G."/>
            <person name="Li S.G."/>
            <person name="Zhang X.B."/>
            <person name="Hu W."/>
            <person name="Wu Z.H."/>
            <person name="Qin N."/>
            <person name="Li Y.Z."/>
        </authorList>
    </citation>
    <scope>NUCLEOTIDE SEQUENCE [LARGE SCALE GENOMIC DNA]</scope>
    <source>
        <strain evidence="1 2">So0157-2</strain>
    </source>
</reference>
<dbReference type="EMBL" id="CP003969">
    <property type="protein sequence ID" value="AGP41248.1"/>
    <property type="molecule type" value="Genomic_DNA"/>
</dbReference>
<sequence length="75" mass="8511">MTRKVKIVGGSERKIVLELSLTDLFAIQAALREVQQELQDWEFEVRMGVSRNEVQELLEFLTPELRAAIAALGEP</sequence>
<dbReference type="STRING" id="1254432.SCE1572_46220"/>
<name>S4YEH0_SORCE</name>
<dbReference type="RefSeq" id="WP_020741084.1">
    <property type="nucleotide sequence ID" value="NC_021658.1"/>
</dbReference>
<organism evidence="1 2">
    <name type="scientific">Sorangium cellulosum So0157-2</name>
    <dbReference type="NCBI Taxonomy" id="1254432"/>
    <lineage>
        <taxon>Bacteria</taxon>
        <taxon>Pseudomonadati</taxon>
        <taxon>Myxococcota</taxon>
        <taxon>Polyangia</taxon>
        <taxon>Polyangiales</taxon>
        <taxon>Polyangiaceae</taxon>
        <taxon>Sorangium</taxon>
    </lineage>
</organism>
<proteinExistence type="predicted"/>
<protein>
    <submittedName>
        <fullName evidence="1">Uncharacterized protein</fullName>
    </submittedName>
</protein>
<evidence type="ECO:0000313" key="1">
    <source>
        <dbReference type="EMBL" id="AGP41248.1"/>
    </source>
</evidence>